<comment type="function">
    <text evidence="8">Phosphorylation of dTMP to form dTDP in both de novo and salvage pathways of dTTP synthesis.</text>
</comment>
<dbReference type="GO" id="GO:0006227">
    <property type="term" value="P:dUDP biosynthetic process"/>
    <property type="evidence" value="ECO:0007669"/>
    <property type="project" value="TreeGrafter"/>
</dbReference>
<evidence type="ECO:0000259" key="9">
    <source>
        <dbReference type="Pfam" id="PF02223"/>
    </source>
</evidence>
<reference evidence="10 11" key="1">
    <citation type="journal article" date="2016" name="Nat. Commun.">
        <title>Thousands of microbial genomes shed light on interconnected biogeochemical processes in an aquifer system.</title>
        <authorList>
            <person name="Anantharaman K."/>
            <person name="Brown C.T."/>
            <person name="Hug L.A."/>
            <person name="Sharon I."/>
            <person name="Castelle C.J."/>
            <person name="Probst A.J."/>
            <person name="Thomas B.C."/>
            <person name="Singh A."/>
            <person name="Wilkins M.J."/>
            <person name="Karaoz U."/>
            <person name="Brodie E.L."/>
            <person name="Williams K.H."/>
            <person name="Hubbard S.S."/>
            <person name="Banfield J.F."/>
        </authorList>
    </citation>
    <scope>NUCLEOTIDE SEQUENCE [LARGE SCALE GENOMIC DNA]</scope>
</reference>
<keyword evidence="3 8" id="KW-0545">Nucleotide biosynthesis</keyword>
<dbReference type="HAMAP" id="MF_00165">
    <property type="entry name" value="Thymidylate_kinase"/>
    <property type="match status" value="1"/>
</dbReference>
<sequence length="213" mass="24336">MLKERGKFVVVEGGVGAGKSEQVRRLKTQFGDFWNYYREPGSTVFGDLIRNAVQSLTEMEKDGYEVSPKASLFAYNSSRANLVDLQIRPDLKNGRNVLLDRYWFSTYAIQGAEGVSKPLIMLFGLVATGGLLPNLVIHYDLPAEVGIKRKEQSSDLDRYDVRGPNFHKKVRQNYQELSRLFPRIWKTIDASLPVDEVFKLTMDTLRSRNIVRD</sequence>
<evidence type="ECO:0000313" key="10">
    <source>
        <dbReference type="EMBL" id="OGM77364.1"/>
    </source>
</evidence>
<gene>
    <name evidence="8" type="primary">tmk</name>
    <name evidence="10" type="ORF">A2188_00645</name>
</gene>
<dbReference type="SUPFAM" id="SSF52540">
    <property type="entry name" value="P-loop containing nucleoside triphosphate hydrolases"/>
    <property type="match status" value="1"/>
</dbReference>
<dbReference type="EMBL" id="MGHU01000021">
    <property type="protein sequence ID" value="OGM77364.1"/>
    <property type="molecule type" value="Genomic_DNA"/>
</dbReference>
<evidence type="ECO:0000256" key="3">
    <source>
        <dbReference type="ARBA" id="ARBA00022727"/>
    </source>
</evidence>
<evidence type="ECO:0000256" key="1">
    <source>
        <dbReference type="ARBA" id="ARBA00009776"/>
    </source>
</evidence>
<proteinExistence type="inferred from homology"/>
<evidence type="ECO:0000256" key="7">
    <source>
        <dbReference type="ARBA" id="ARBA00048743"/>
    </source>
</evidence>
<evidence type="ECO:0000313" key="11">
    <source>
        <dbReference type="Proteomes" id="UP000179241"/>
    </source>
</evidence>
<keyword evidence="6 8" id="KW-0067">ATP-binding</keyword>
<evidence type="ECO:0000256" key="8">
    <source>
        <dbReference type="HAMAP-Rule" id="MF_00165"/>
    </source>
</evidence>
<dbReference type="EC" id="2.7.4.9" evidence="8"/>
<dbReference type="NCBIfam" id="TIGR00041">
    <property type="entry name" value="DTMP_kinase"/>
    <property type="match status" value="1"/>
</dbReference>
<dbReference type="Pfam" id="PF02223">
    <property type="entry name" value="Thymidylate_kin"/>
    <property type="match status" value="1"/>
</dbReference>
<evidence type="ECO:0000256" key="5">
    <source>
        <dbReference type="ARBA" id="ARBA00022777"/>
    </source>
</evidence>
<evidence type="ECO:0000256" key="6">
    <source>
        <dbReference type="ARBA" id="ARBA00022840"/>
    </source>
</evidence>
<comment type="catalytic activity">
    <reaction evidence="7 8">
        <text>dTMP + ATP = dTDP + ADP</text>
        <dbReference type="Rhea" id="RHEA:13517"/>
        <dbReference type="ChEBI" id="CHEBI:30616"/>
        <dbReference type="ChEBI" id="CHEBI:58369"/>
        <dbReference type="ChEBI" id="CHEBI:63528"/>
        <dbReference type="ChEBI" id="CHEBI:456216"/>
        <dbReference type="EC" id="2.7.4.9"/>
    </reaction>
</comment>
<dbReference type="InterPro" id="IPR039430">
    <property type="entry name" value="Thymidylate_kin-like_dom"/>
</dbReference>
<dbReference type="GO" id="GO:0006235">
    <property type="term" value="P:dTTP biosynthetic process"/>
    <property type="evidence" value="ECO:0007669"/>
    <property type="project" value="UniProtKB-UniRule"/>
</dbReference>
<dbReference type="GO" id="GO:0004798">
    <property type="term" value="F:dTMP kinase activity"/>
    <property type="evidence" value="ECO:0007669"/>
    <property type="project" value="UniProtKB-UniRule"/>
</dbReference>
<evidence type="ECO:0000256" key="2">
    <source>
        <dbReference type="ARBA" id="ARBA00022679"/>
    </source>
</evidence>
<dbReference type="Proteomes" id="UP000179241">
    <property type="component" value="Unassembled WGS sequence"/>
</dbReference>
<dbReference type="Gene3D" id="3.40.50.300">
    <property type="entry name" value="P-loop containing nucleotide triphosphate hydrolases"/>
    <property type="match status" value="1"/>
</dbReference>
<dbReference type="GO" id="GO:0005829">
    <property type="term" value="C:cytosol"/>
    <property type="evidence" value="ECO:0007669"/>
    <property type="project" value="TreeGrafter"/>
</dbReference>
<organism evidence="10 11">
    <name type="scientific">Candidatus Woesebacteria bacterium RIFOXYA1_FULL_43_9</name>
    <dbReference type="NCBI Taxonomy" id="1802534"/>
    <lineage>
        <taxon>Bacteria</taxon>
        <taxon>Candidatus Woeseibacteriota</taxon>
    </lineage>
</organism>
<dbReference type="GO" id="GO:0006233">
    <property type="term" value="P:dTDP biosynthetic process"/>
    <property type="evidence" value="ECO:0007669"/>
    <property type="project" value="InterPro"/>
</dbReference>
<dbReference type="PANTHER" id="PTHR10344:SF4">
    <property type="entry name" value="UMP-CMP KINASE 2, MITOCHONDRIAL"/>
    <property type="match status" value="1"/>
</dbReference>
<dbReference type="CDD" id="cd01672">
    <property type="entry name" value="TMPK"/>
    <property type="match status" value="1"/>
</dbReference>
<dbReference type="PANTHER" id="PTHR10344">
    <property type="entry name" value="THYMIDYLATE KINASE"/>
    <property type="match status" value="1"/>
</dbReference>
<comment type="caution">
    <text evidence="8">Lacks conserved residue(s) required for the propagation of feature annotation.</text>
</comment>
<dbReference type="GO" id="GO:0005524">
    <property type="term" value="F:ATP binding"/>
    <property type="evidence" value="ECO:0007669"/>
    <property type="project" value="UniProtKB-UniRule"/>
</dbReference>
<feature type="domain" description="Thymidylate kinase-like" evidence="9">
    <location>
        <begin position="11"/>
        <end position="198"/>
    </location>
</feature>
<keyword evidence="5 8" id="KW-0418">Kinase</keyword>
<evidence type="ECO:0000256" key="4">
    <source>
        <dbReference type="ARBA" id="ARBA00022741"/>
    </source>
</evidence>
<protein>
    <recommendedName>
        <fullName evidence="8">Thymidylate kinase</fullName>
        <ecNumber evidence="8">2.7.4.9</ecNumber>
    </recommendedName>
    <alternativeName>
        <fullName evidence="8">dTMP kinase</fullName>
    </alternativeName>
</protein>
<dbReference type="InterPro" id="IPR027417">
    <property type="entry name" value="P-loop_NTPase"/>
</dbReference>
<keyword evidence="4 8" id="KW-0547">Nucleotide-binding</keyword>
<name>A0A1F8CM54_9BACT</name>
<comment type="caution">
    <text evidence="10">The sequence shown here is derived from an EMBL/GenBank/DDBJ whole genome shotgun (WGS) entry which is preliminary data.</text>
</comment>
<accession>A0A1F8CM54</accession>
<dbReference type="AlphaFoldDB" id="A0A1F8CM54"/>
<comment type="similarity">
    <text evidence="1 8">Belongs to the thymidylate kinase family.</text>
</comment>
<dbReference type="InterPro" id="IPR018094">
    <property type="entry name" value="Thymidylate_kinase"/>
</dbReference>
<keyword evidence="2 8" id="KW-0808">Transferase</keyword>